<gene>
    <name evidence="1" type="ORF">BDM02DRAFT_3104307</name>
</gene>
<feature type="non-terminal residue" evidence="1">
    <location>
        <position position="1"/>
    </location>
</feature>
<protein>
    <submittedName>
        <fullName evidence="1">Uncharacterized protein</fullName>
    </submittedName>
</protein>
<reference evidence="1" key="1">
    <citation type="submission" date="2019-10" db="EMBL/GenBank/DDBJ databases">
        <authorList>
            <consortium name="DOE Joint Genome Institute"/>
            <person name="Kuo A."/>
            <person name="Miyauchi S."/>
            <person name="Kiss E."/>
            <person name="Drula E."/>
            <person name="Kohler A."/>
            <person name="Sanchez-Garcia M."/>
            <person name="Andreopoulos B."/>
            <person name="Barry K.W."/>
            <person name="Bonito G."/>
            <person name="Buee M."/>
            <person name="Carver A."/>
            <person name="Chen C."/>
            <person name="Cichocki N."/>
            <person name="Clum A."/>
            <person name="Culley D."/>
            <person name="Crous P.W."/>
            <person name="Fauchery L."/>
            <person name="Girlanda M."/>
            <person name="Hayes R."/>
            <person name="Keri Z."/>
            <person name="Labutti K."/>
            <person name="Lipzen A."/>
            <person name="Lombard V."/>
            <person name="Magnuson J."/>
            <person name="Maillard F."/>
            <person name="Morin E."/>
            <person name="Murat C."/>
            <person name="Nolan M."/>
            <person name="Ohm R."/>
            <person name="Pangilinan J."/>
            <person name="Pereira M."/>
            <person name="Perotto S."/>
            <person name="Peter M."/>
            <person name="Riley R."/>
            <person name="Sitrit Y."/>
            <person name="Stielow B."/>
            <person name="Szollosi G."/>
            <person name="Zifcakova L."/>
            <person name="Stursova M."/>
            <person name="Spatafora J.W."/>
            <person name="Tedersoo L."/>
            <person name="Vaario L.-M."/>
            <person name="Yamada A."/>
            <person name="Yan M."/>
            <person name="Wang P."/>
            <person name="Xu J."/>
            <person name="Bruns T."/>
            <person name="Baldrian P."/>
            <person name="Vilgalys R."/>
            <person name="Henrissat B."/>
            <person name="Grigoriev I.V."/>
            <person name="Hibbett D."/>
            <person name="Nagy L.G."/>
            <person name="Martin F.M."/>
        </authorList>
    </citation>
    <scope>NUCLEOTIDE SEQUENCE</scope>
    <source>
        <strain evidence="1">P2</strain>
    </source>
</reference>
<evidence type="ECO:0000313" key="1">
    <source>
        <dbReference type="EMBL" id="KAF9643518.1"/>
    </source>
</evidence>
<dbReference type="EMBL" id="MU118213">
    <property type="protein sequence ID" value="KAF9643518.1"/>
    <property type="molecule type" value="Genomic_DNA"/>
</dbReference>
<comment type="caution">
    <text evidence="1">The sequence shown here is derived from an EMBL/GenBank/DDBJ whole genome shotgun (WGS) entry which is preliminary data.</text>
</comment>
<organism evidence="1 2">
    <name type="scientific">Thelephora ganbajun</name>
    <name type="common">Ganba fungus</name>
    <dbReference type="NCBI Taxonomy" id="370292"/>
    <lineage>
        <taxon>Eukaryota</taxon>
        <taxon>Fungi</taxon>
        <taxon>Dikarya</taxon>
        <taxon>Basidiomycota</taxon>
        <taxon>Agaricomycotina</taxon>
        <taxon>Agaricomycetes</taxon>
        <taxon>Thelephorales</taxon>
        <taxon>Thelephoraceae</taxon>
        <taxon>Thelephora</taxon>
    </lineage>
</organism>
<reference evidence="1" key="2">
    <citation type="journal article" date="2020" name="Nat. Commun.">
        <title>Large-scale genome sequencing of mycorrhizal fungi provides insights into the early evolution of symbiotic traits.</title>
        <authorList>
            <person name="Miyauchi S."/>
            <person name="Kiss E."/>
            <person name="Kuo A."/>
            <person name="Drula E."/>
            <person name="Kohler A."/>
            <person name="Sanchez-Garcia M."/>
            <person name="Morin E."/>
            <person name="Andreopoulos B."/>
            <person name="Barry K.W."/>
            <person name="Bonito G."/>
            <person name="Buee M."/>
            <person name="Carver A."/>
            <person name="Chen C."/>
            <person name="Cichocki N."/>
            <person name="Clum A."/>
            <person name="Culley D."/>
            <person name="Crous P.W."/>
            <person name="Fauchery L."/>
            <person name="Girlanda M."/>
            <person name="Hayes R.D."/>
            <person name="Keri Z."/>
            <person name="LaButti K."/>
            <person name="Lipzen A."/>
            <person name="Lombard V."/>
            <person name="Magnuson J."/>
            <person name="Maillard F."/>
            <person name="Murat C."/>
            <person name="Nolan M."/>
            <person name="Ohm R.A."/>
            <person name="Pangilinan J."/>
            <person name="Pereira M.F."/>
            <person name="Perotto S."/>
            <person name="Peter M."/>
            <person name="Pfister S."/>
            <person name="Riley R."/>
            <person name="Sitrit Y."/>
            <person name="Stielow J.B."/>
            <person name="Szollosi G."/>
            <person name="Zifcakova L."/>
            <person name="Stursova M."/>
            <person name="Spatafora J.W."/>
            <person name="Tedersoo L."/>
            <person name="Vaario L.M."/>
            <person name="Yamada A."/>
            <person name="Yan M."/>
            <person name="Wang P."/>
            <person name="Xu J."/>
            <person name="Bruns T."/>
            <person name="Baldrian P."/>
            <person name="Vilgalys R."/>
            <person name="Dunand C."/>
            <person name="Henrissat B."/>
            <person name="Grigoriev I.V."/>
            <person name="Hibbett D."/>
            <person name="Nagy L.G."/>
            <person name="Martin F.M."/>
        </authorList>
    </citation>
    <scope>NUCLEOTIDE SEQUENCE</scope>
    <source>
        <strain evidence="1">P2</strain>
    </source>
</reference>
<keyword evidence="2" id="KW-1185">Reference proteome</keyword>
<dbReference type="Proteomes" id="UP000886501">
    <property type="component" value="Unassembled WGS sequence"/>
</dbReference>
<name>A0ACB6Z249_THEGA</name>
<accession>A0ACB6Z249</accession>
<proteinExistence type="predicted"/>
<evidence type="ECO:0000313" key="2">
    <source>
        <dbReference type="Proteomes" id="UP000886501"/>
    </source>
</evidence>
<sequence>AVGSDKLDLRFSLIQPHNGYHHFSSGISSLKQVTGHEHQDIQRYLLALIPDGVDERFVLCIWALLDLWYFSQLNQVTKDDLHAISSVLQLFHTYKQVVLDLYLRVGKRGPINHFEIPKLELLQSIVLCIQWSGALPQWSADITERLHIVYIKMPHENTNGCDYLSGLCSLRQL</sequence>